<reference evidence="1 2" key="1">
    <citation type="submission" date="2014-03" db="EMBL/GenBank/DDBJ databases">
        <title>Bradyrhizobium valentinum sp. nov., isolated from effective nodules of Lupinus mariae-josephae, a lupine endemic of basic-lime soils in Eastern Spain.</title>
        <authorList>
            <person name="Duran D."/>
            <person name="Rey L."/>
            <person name="Navarro A."/>
            <person name="Busquets A."/>
            <person name="Imperial J."/>
            <person name="Ruiz-Argueso T."/>
        </authorList>
    </citation>
    <scope>NUCLEOTIDE SEQUENCE [LARGE SCALE GENOMIC DNA]</scope>
    <source>
        <strain evidence="1 2">PAC68</strain>
    </source>
</reference>
<dbReference type="AlphaFoldDB" id="A0A0R3L968"/>
<name>A0A0R3L968_9BRAD</name>
<evidence type="ECO:0000313" key="1">
    <source>
        <dbReference type="EMBL" id="KRR04426.1"/>
    </source>
</evidence>
<dbReference type="Proteomes" id="UP000050863">
    <property type="component" value="Unassembled WGS sequence"/>
</dbReference>
<comment type="caution">
    <text evidence="1">The sequence shown here is derived from an EMBL/GenBank/DDBJ whole genome shotgun (WGS) entry which is preliminary data.</text>
</comment>
<evidence type="ECO:0000313" key="2">
    <source>
        <dbReference type="Proteomes" id="UP000050863"/>
    </source>
</evidence>
<dbReference type="RefSeq" id="WP_057837345.1">
    <property type="nucleotide sequence ID" value="NZ_LLXZ01000130.1"/>
</dbReference>
<protein>
    <submittedName>
        <fullName evidence="1">Uncharacterized protein</fullName>
    </submittedName>
</protein>
<accession>A0A0R3L968</accession>
<sequence>MVVPKQADVGRSVMYQPIGCPPVGGVITGITERRVFVQLGERSYNLAVSPADLQFLEPSTQADRESIGSAQ</sequence>
<proteinExistence type="predicted"/>
<gene>
    <name evidence="1" type="ORF">CQ12_38785</name>
</gene>
<organism evidence="1 2">
    <name type="scientific">Bradyrhizobium jicamae</name>
    <dbReference type="NCBI Taxonomy" id="280332"/>
    <lineage>
        <taxon>Bacteria</taxon>
        <taxon>Pseudomonadati</taxon>
        <taxon>Pseudomonadota</taxon>
        <taxon>Alphaproteobacteria</taxon>
        <taxon>Hyphomicrobiales</taxon>
        <taxon>Nitrobacteraceae</taxon>
        <taxon>Bradyrhizobium</taxon>
    </lineage>
</organism>
<dbReference type="OrthoDB" id="8256179at2"/>
<keyword evidence="2" id="KW-1185">Reference proteome</keyword>
<dbReference type="EMBL" id="LLXZ01000130">
    <property type="protein sequence ID" value="KRR04426.1"/>
    <property type="molecule type" value="Genomic_DNA"/>
</dbReference>